<feature type="transmembrane region" description="Helical" evidence="1">
    <location>
        <begin position="72"/>
        <end position="93"/>
    </location>
</feature>
<name>A0A382M091_9ZZZZ</name>
<proteinExistence type="predicted"/>
<protein>
    <submittedName>
        <fullName evidence="2">Uncharacterized protein</fullName>
    </submittedName>
</protein>
<keyword evidence="1" id="KW-0812">Transmembrane</keyword>
<dbReference type="EMBL" id="UINC01090296">
    <property type="protein sequence ID" value="SVC42108.1"/>
    <property type="molecule type" value="Genomic_DNA"/>
</dbReference>
<feature type="non-terminal residue" evidence="2">
    <location>
        <position position="126"/>
    </location>
</feature>
<organism evidence="2">
    <name type="scientific">marine metagenome</name>
    <dbReference type="NCBI Taxonomy" id="408172"/>
    <lineage>
        <taxon>unclassified sequences</taxon>
        <taxon>metagenomes</taxon>
        <taxon>ecological metagenomes</taxon>
    </lineage>
</organism>
<sequence length="126" mass="14147">MQSIKVLQIRLSSQEPKYPIAANLKNETWEMPSKSSGQAKLSVPTTPYLSPSIYSVTSQEPGSMKKQLPLEFLYQIFSLIIAVLLVHAIYVSIVRPNASAVLEQQALLINQEPDYVPERNSYVIIQ</sequence>
<evidence type="ECO:0000256" key="1">
    <source>
        <dbReference type="SAM" id="Phobius"/>
    </source>
</evidence>
<gene>
    <name evidence="2" type="ORF">METZ01_LOCUS294962</name>
</gene>
<keyword evidence="1" id="KW-0472">Membrane</keyword>
<reference evidence="2" key="1">
    <citation type="submission" date="2018-05" db="EMBL/GenBank/DDBJ databases">
        <authorList>
            <person name="Lanie J.A."/>
            <person name="Ng W.-L."/>
            <person name="Kazmierczak K.M."/>
            <person name="Andrzejewski T.M."/>
            <person name="Davidsen T.M."/>
            <person name="Wayne K.J."/>
            <person name="Tettelin H."/>
            <person name="Glass J.I."/>
            <person name="Rusch D."/>
            <person name="Podicherti R."/>
            <person name="Tsui H.-C.T."/>
            <person name="Winkler M.E."/>
        </authorList>
    </citation>
    <scope>NUCLEOTIDE SEQUENCE</scope>
</reference>
<keyword evidence="1" id="KW-1133">Transmembrane helix</keyword>
<evidence type="ECO:0000313" key="2">
    <source>
        <dbReference type="EMBL" id="SVC42108.1"/>
    </source>
</evidence>
<dbReference type="AlphaFoldDB" id="A0A382M091"/>
<accession>A0A382M091</accession>